<dbReference type="AlphaFoldDB" id="A0A1L3LZ88"/>
<gene>
    <name evidence="1" type="primary">virB1</name>
    <name evidence="1" type="ORF">SAMCFNEI73_pC1652</name>
</gene>
<name>A0A1L3LZ88_9HYPH</name>
<keyword evidence="2" id="KW-1185">Reference proteome</keyword>
<dbReference type="EMBL" id="CP013110">
    <property type="protein sequence ID" value="APG95356.1"/>
    <property type="molecule type" value="Genomic_DNA"/>
</dbReference>
<accession>A0A1L3LZ88</accession>
<evidence type="ECO:0000313" key="2">
    <source>
        <dbReference type="Proteomes" id="UP000182306"/>
    </source>
</evidence>
<keyword evidence="1" id="KW-0614">Plasmid</keyword>
<organism evidence="1 2">
    <name type="scientific">Sinorhizobium americanum</name>
    <dbReference type="NCBI Taxonomy" id="194963"/>
    <lineage>
        <taxon>Bacteria</taxon>
        <taxon>Pseudomonadati</taxon>
        <taxon>Pseudomonadota</taxon>
        <taxon>Alphaproteobacteria</taxon>
        <taxon>Hyphomicrobiales</taxon>
        <taxon>Rhizobiaceae</taxon>
        <taxon>Sinorhizobium/Ensifer group</taxon>
        <taxon>Sinorhizobium</taxon>
    </lineage>
</organism>
<evidence type="ECO:0000313" key="1">
    <source>
        <dbReference type="EMBL" id="APG95356.1"/>
    </source>
</evidence>
<proteinExistence type="predicted"/>
<geneLocation type="plasmid" evidence="1 2">
    <name>C</name>
</geneLocation>
<sequence length="220" mass="23634">MPADFVELAQMCAPDMAVETLAAIVSLESGFHPFAIRIKSGAPLAKQPESKAEAIAVASGLLADRQDVQLGLGGIGHDDLPTLNLTLADAFEPCLNLKATATLLNGYYRVALRSGKASESAERFMLQSFYGRGDASLGALAQYDERAMREARRLSKRLTSLTIGSRAVGDSARSDVSAAPEKDPAPFEEQLATPPPWDVFASGRTTSVFVFRNDQQERSE</sequence>
<dbReference type="CDD" id="cd16892">
    <property type="entry name" value="LT_VirB1-like"/>
    <property type="match status" value="1"/>
</dbReference>
<dbReference type="Proteomes" id="UP000182306">
    <property type="component" value="Plasmid C"/>
</dbReference>
<dbReference type="RefSeq" id="WP_064252739.1">
    <property type="nucleotide sequence ID" value="NZ_CP013110.1"/>
</dbReference>
<protein>
    <submittedName>
        <fullName evidence="1">Type IV secretion protein VirB</fullName>
    </submittedName>
</protein>
<reference evidence="1 2" key="1">
    <citation type="submission" date="2015-10" db="EMBL/GenBank/DDBJ databases">
        <title>Genomic differences between typical nodule nitrogen-fixing rhizobial strains and those coming from bean seeds.</title>
        <authorList>
            <person name="Peralta H."/>
            <person name="Aguilar-Vera A."/>
            <person name="Diaz R."/>
            <person name="Mora Y."/>
            <person name="Martinez-Batallar G."/>
            <person name="Salazar E."/>
            <person name="Vargas-Lagunas C."/>
            <person name="Encarnacion S."/>
            <person name="Girard L."/>
            <person name="Mora J."/>
        </authorList>
    </citation>
    <scope>NUCLEOTIDE SEQUENCE [LARGE SCALE GENOMIC DNA]</scope>
    <source>
        <strain evidence="1 2">CFNEI 73</strain>
        <plasmid evidence="1 2">C</plasmid>
    </source>
</reference>
<dbReference type="OrthoDB" id="8277605at2"/>
<dbReference type="KEGG" id="same:SAMCFNEI73_pC1652"/>